<dbReference type="Gene3D" id="1.10.150.240">
    <property type="entry name" value="Putative phosphatase, domain 2"/>
    <property type="match status" value="1"/>
</dbReference>
<dbReference type="SUPFAM" id="SSF56784">
    <property type="entry name" value="HAD-like"/>
    <property type="match status" value="1"/>
</dbReference>
<dbReference type="PRINTS" id="PR00413">
    <property type="entry name" value="HADHALOGNASE"/>
</dbReference>
<dbReference type="PANTHER" id="PTHR43481:SF4">
    <property type="entry name" value="GLYCEROL-1-PHOSPHATE PHOSPHOHYDROLASE 1-RELATED"/>
    <property type="match status" value="1"/>
</dbReference>
<dbReference type="SFLD" id="SFLDG01129">
    <property type="entry name" value="C1.5:_HAD__Beta-PGM__Phosphata"/>
    <property type="match status" value="1"/>
</dbReference>
<sequence length="212" mass="22410">MGSIKGFNPSDYIPADAKGLVFDLDGTVMDTMGAHWQAWTRVAAEYGLTITPAQFLGFAGRPTTGIFASLCEEQGRTIDIPAATKRKAEIYLEVADDKRLVAPVIEILNLALARGLPCAIATGGDRGQVHHSMAVAGLWTPTDTSKFKAVVTAQDVVRGKPDPETYLKAAEALGIAPEACVGYEDAELGMQAIKAAGFLEAIDVTKLPGYVG</sequence>
<dbReference type="InterPro" id="IPR041492">
    <property type="entry name" value="HAD_2"/>
</dbReference>
<accession>A0AAD9ILX3</accession>
<protein>
    <submittedName>
        <fullName evidence="1">Uncharacterized protein</fullName>
    </submittedName>
</protein>
<dbReference type="InterPro" id="IPR023214">
    <property type="entry name" value="HAD_sf"/>
</dbReference>
<dbReference type="GO" id="GO:0050308">
    <property type="term" value="F:sugar-phosphatase activity"/>
    <property type="evidence" value="ECO:0007669"/>
    <property type="project" value="TreeGrafter"/>
</dbReference>
<name>A0AAD9ILX3_PROWI</name>
<dbReference type="InterPro" id="IPR006439">
    <property type="entry name" value="HAD-SF_hydro_IA"/>
</dbReference>
<proteinExistence type="predicted"/>
<dbReference type="InterPro" id="IPR023198">
    <property type="entry name" value="PGP-like_dom2"/>
</dbReference>
<dbReference type="InterPro" id="IPR036412">
    <property type="entry name" value="HAD-like_sf"/>
</dbReference>
<dbReference type="AlphaFoldDB" id="A0AAD9ILX3"/>
<dbReference type="SFLD" id="SFLDS00003">
    <property type="entry name" value="Haloacid_Dehalogenase"/>
    <property type="match status" value="1"/>
</dbReference>
<dbReference type="PANTHER" id="PTHR43481">
    <property type="entry name" value="FRUCTOSE-1-PHOSPHATE PHOSPHATASE"/>
    <property type="match status" value="1"/>
</dbReference>
<evidence type="ECO:0000313" key="1">
    <source>
        <dbReference type="EMBL" id="KAK2080768.1"/>
    </source>
</evidence>
<dbReference type="EMBL" id="JASFZW010000001">
    <property type="protein sequence ID" value="KAK2080768.1"/>
    <property type="molecule type" value="Genomic_DNA"/>
</dbReference>
<evidence type="ECO:0000313" key="2">
    <source>
        <dbReference type="Proteomes" id="UP001255856"/>
    </source>
</evidence>
<dbReference type="InterPro" id="IPR051806">
    <property type="entry name" value="HAD-like_SPP"/>
</dbReference>
<organism evidence="1 2">
    <name type="scientific">Prototheca wickerhamii</name>
    <dbReference type="NCBI Taxonomy" id="3111"/>
    <lineage>
        <taxon>Eukaryota</taxon>
        <taxon>Viridiplantae</taxon>
        <taxon>Chlorophyta</taxon>
        <taxon>core chlorophytes</taxon>
        <taxon>Trebouxiophyceae</taxon>
        <taxon>Chlorellales</taxon>
        <taxon>Chlorellaceae</taxon>
        <taxon>Prototheca</taxon>
    </lineage>
</organism>
<dbReference type="Gene3D" id="3.40.50.1000">
    <property type="entry name" value="HAD superfamily/HAD-like"/>
    <property type="match status" value="1"/>
</dbReference>
<dbReference type="NCBIfam" id="TIGR01509">
    <property type="entry name" value="HAD-SF-IA-v3"/>
    <property type="match status" value="1"/>
</dbReference>
<dbReference type="Pfam" id="PF13419">
    <property type="entry name" value="HAD_2"/>
    <property type="match status" value="1"/>
</dbReference>
<comment type="caution">
    <text evidence="1">The sequence shown here is derived from an EMBL/GenBank/DDBJ whole genome shotgun (WGS) entry which is preliminary data.</text>
</comment>
<keyword evidence="2" id="KW-1185">Reference proteome</keyword>
<gene>
    <name evidence="1" type="ORF">QBZ16_000622</name>
</gene>
<dbReference type="Proteomes" id="UP001255856">
    <property type="component" value="Unassembled WGS sequence"/>
</dbReference>
<reference evidence="1" key="1">
    <citation type="submission" date="2021-01" db="EMBL/GenBank/DDBJ databases">
        <authorList>
            <person name="Eckstrom K.M.E."/>
        </authorList>
    </citation>
    <scope>NUCLEOTIDE SEQUENCE</scope>
    <source>
        <strain evidence="1">UVCC 0001</strain>
    </source>
</reference>